<dbReference type="Gene3D" id="3.40.50.300">
    <property type="entry name" value="P-loop containing nucleotide triphosphate hydrolases"/>
    <property type="match status" value="1"/>
</dbReference>
<dbReference type="Pfam" id="PF00005">
    <property type="entry name" value="ABC_tran"/>
    <property type="match status" value="1"/>
</dbReference>
<dbReference type="EMBL" id="UHJG01000001">
    <property type="protein sequence ID" value="SUP98527.1"/>
    <property type="molecule type" value="Genomic_DNA"/>
</dbReference>
<feature type="transmembrane region" description="Helical" evidence="8">
    <location>
        <begin position="52"/>
        <end position="77"/>
    </location>
</feature>
<dbReference type="GO" id="GO:0005524">
    <property type="term" value="F:ATP binding"/>
    <property type="evidence" value="ECO:0007669"/>
    <property type="project" value="UniProtKB-KW"/>
</dbReference>
<dbReference type="PROSITE" id="PS00211">
    <property type="entry name" value="ABC_TRANSPORTER_1"/>
    <property type="match status" value="1"/>
</dbReference>
<evidence type="ECO:0000256" key="7">
    <source>
        <dbReference type="ARBA" id="ARBA00023136"/>
    </source>
</evidence>
<feature type="domain" description="ABC transporter" evidence="9">
    <location>
        <begin position="333"/>
        <end position="567"/>
    </location>
</feature>
<dbReference type="AlphaFoldDB" id="A0A085U636"/>
<dbReference type="InterPro" id="IPR027417">
    <property type="entry name" value="P-loop_NTPase"/>
</dbReference>
<dbReference type="GO" id="GO:0016887">
    <property type="term" value="F:ATP hydrolysis activity"/>
    <property type="evidence" value="ECO:0007669"/>
    <property type="project" value="InterPro"/>
</dbReference>
<accession>A0A085U636</accession>
<dbReference type="InterPro" id="IPR003439">
    <property type="entry name" value="ABC_transporter-like_ATP-bd"/>
</dbReference>
<dbReference type="EC" id="3.6.3.-" evidence="12"/>
<dbReference type="Gene3D" id="1.20.1560.10">
    <property type="entry name" value="ABC transporter type 1, transmembrane domain"/>
    <property type="match status" value="1"/>
</dbReference>
<dbReference type="GeneID" id="66879740"/>
<keyword evidence="7 8" id="KW-0472">Membrane</keyword>
<keyword evidence="4" id="KW-0547">Nucleotide-binding</keyword>
<dbReference type="InterPro" id="IPR039421">
    <property type="entry name" value="Type_1_exporter"/>
</dbReference>
<evidence type="ECO:0000256" key="1">
    <source>
        <dbReference type="ARBA" id="ARBA00004651"/>
    </source>
</evidence>
<dbReference type="PANTHER" id="PTHR43394">
    <property type="entry name" value="ATP-DEPENDENT PERMEASE MDL1, MITOCHONDRIAL"/>
    <property type="match status" value="1"/>
</dbReference>
<dbReference type="InterPro" id="IPR017871">
    <property type="entry name" value="ABC_transporter-like_CS"/>
</dbReference>
<organism evidence="12 13">
    <name type="scientific">Yersinia ruckeri</name>
    <dbReference type="NCBI Taxonomy" id="29486"/>
    <lineage>
        <taxon>Bacteria</taxon>
        <taxon>Pseudomonadati</taxon>
        <taxon>Pseudomonadota</taxon>
        <taxon>Gammaproteobacteria</taxon>
        <taxon>Enterobacterales</taxon>
        <taxon>Yersiniaceae</taxon>
        <taxon>Yersinia</taxon>
    </lineage>
</organism>
<feature type="transmembrane region" description="Helical" evidence="8">
    <location>
        <begin position="12"/>
        <end position="31"/>
    </location>
</feature>
<reference evidence="12 13" key="2">
    <citation type="submission" date="2018-06" db="EMBL/GenBank/DDBJ databases">
        <authorList>
            <consortium name="Pathogen Informatics"/>
            <person name="Doyle S."/>
        </authorList>
    </citation>
    <scope>NUCLEOTIDE SEQUENCE [LARGE SCALE GENOMIC DNA]</scope>
    <source>
        <strain evidence="12 13">NCTC10476</strain>
    </source>
</reference>
<dbReference type="InterPro" id="IPR011527">
    <property type="entry name" value="ABC1_TM_dom"/>
</dbReference>
<evidence type="ECO:0000313" key="12">
    <source>
        <dbReference type="EMBL" id="SUP98527.1"/>
    </source>
</evidence>
<evidence type="ECO:0000259" key="9">
    <source>
        <dbReference type="PROSITE" id="PS50893"/>
    </source>
</evidence>
<dbReference type="InterPro" id="IPR036640">
    <property type="entry name" value="ABC1_TM_sf"/>
</dbReference>
<sequence>MLRRFFAYYAPYKGLFLLDFGCAILAGLLELGFPMAVKTFIDKLLPDQNWSLILWAAAGLLLIYLLNTALMAVVNYWGHALGVGIETDMRRQAFSHLQKLSFRYYDNTKTGHIITHVTKDLEEVGEIAHHGPEDLFIAVMTFIGAFILMALVHLPLALITIVIVPCMTYMVSRYGSQMTDTWRKLFGQVGNFNARIEESIGGIRVVKAFANESHEKKLFAKDNENYRTTKLRAYRIMTTSMTLSYLSTRLVQLIVMVFGTWYVIEGQLSYGGFVGFLLLVEVFFRPVAKITSVLESYPKGIAGFKRFTHLIDTAPDIQDNPDAQTVGHLQGDIRYQNVNFGYTSSSPIFTDLNLHIRAGETVAFVGPSGAGKTTLCSLLPRFYEIDSGTITIDGIDIRNMTQQSLRNNIGIVQQDVFLFGGTIRENIAYGKLDASDHEIMRAAQQAKLDELINTLPEGLDTLVGERGVKLSGGQKQRLSIARIFLKNPPILILDEATSALDTATEQAIQQALIELSHGRTTLVIAHRLATIQNADRIIVVDKDGIVEQGNHQDLLARQGTYARLHHAQFSTV</sequence>
<keyword evidence="13" id="KW-1185">Reference proteome</keyword>
<dbReference type="GO" id="GO:0005886">
    <property type="term" value="C:plasma membrane"/>
    <property type="evidence" value="ECO:0007669"/>
    <property type="project" value="UniProtKB-SubCell"/>
</dbReference>
<comment type="subcellular location">
    <subcellularLocation>
        <location evidence="1">Cell membrane</location>
        <topology evidence="1">Multi-pass membrane protein</topology>
    </subcellularLocation>
</comment>
<dbReference type="STRING" id="29486.UGYR_03195"/>
<dbReference type="CDD" id="cd18549">
    <property type="entry name" value="ABC_6TM_YwjA_like"/>
    <property type="match status" value="1"/>
</dbReference>
<dbReference type="PANTHER" id="PTHR43394:SF1">
    <property type="entry name" value="ATP-BINDING CASSETTE SUB-FAMILY B MEMBER 10, MITOCHONDRIAL"/>
    <property type="match status" value="1"/>
</dbReference>
<reference evidence="11" key="1">
    <citation type="journal article" date="2015" name="Genome Announc.">
        <title>Complete Genome Sequence of Yersinia ruckeri Strain CSF007-82, Etiologic Agent of Red Mouth Disease in Salmonid Fish.</title>
        <authorList>
            <person name="Nelson M.C."/>
            <person name="LaPatra S.E."/>
            <person name="Welch T.J."/>
            <person name="Graf J."/>
        </authorList>
    </citation>
    <scope>NUCLEOTIDE SEQUENCE</scope>
    <source>
        <strain evidence="11">CSF007-82</strain>
    </source>
</reference>
<feature type="transmembrane region" description="Helical" evidence="8">
    <location>
        <begin position="242"/>
        <end position="264"/>
    </location>
</feature>
<keyword evidence="2" id="KW-0813">Transport</keyword>
<evidence type="ECO:0000256" key="2">
    <source>
        <dbReference type="ARBA" id="ARBA00022448"/>
    </source>
</evidence>
<evidence type="ECO:0000313" key="11">
    <source>
        <dbReference type="EMBL" id="CEK27817.1"/>
    </source>
</evidence>
<proteinExistence type="predicted"/>
<evidence type="ECO:0000256" key="3">
    <source>
        <dbReference type="ARBA" id="ARBA00022692"/>
    </source>
</evidence>
<evidence type="ECO:0000259" key="10">
    <source>
        <dbReference type="PROSITE" id="PS50929"/>
    </source>
</evidence>
<evidence type="ECO:0000256" key="5">
    <source>
        <dbReference type="ARBA" id="ARBA00022840"/>
    </source>
</evidence>
<dbReference type="PATRIC" id="fig|29486.44.peg.2034"/>
<gene>
    <name evidence="11" type="ORF">CSF007_10335</name>
    <name evidence="12" type="ORF">NCTC10476_00088</name>
</gene>
<dbReference type="InterPro" id="IPR003593">
    <property type="entry name" value="AAA+_ATPase"/>
</dbReference>
<name>A0A085U636_YERRU</name>
<evidence type="ECO:0000313" key="13">
    <source>
        <dbReference type="Proteomes" id="UP000255169"/>
    </source>
</evidence>
<dbReference type="SUPFAM" id="SSF90123">
    <property type="entry name" value="ABC transporter transmembrane region"/>
    <property type="match status" value="1"/>
</dbReference>
<evidence type="ECO:0000256" key="6">
    <source>
        <dbReference type="ARBA" id="ARBA00022989"/>
    </source>
</evidence>
<dbReference type="PROSITE" id="PS50929">
    <property type="entry name" value="ABC_TM1F"/>
    <property type="match status" value="1"/>
</dbReference>
<dbReference type="eggNOG" id="COG1132">
    <property type="taxonomic scope" value="Bacteria"/>
</dbReference>
<protein>
    <submittedName>
        <fullName evidence="11">Lipid A export ATP-binding/permease protein MsbA</fullName>
    </submittedName>
    <submittedName>
        <fullName evidence="12">Putative ABC transporter ATP-binding protein</fullName>
        <ecNumber evidence="12">3.6.3.-</ecNumber>
    </submittedName>
</protein>
<evidence type="ECO:0000256" key="4">
    <source>
        <dbReference type="ARBA" id="ARBA00022741"/>
    </source>
</evidence>
<dbReference type="RefSeq" id="WP_004721379.1">
    <property type="nucleotide sequence ID" value="NZ_CABIHT010000069.1"/>
</dbReference>
<dbReference type="Pfam" id="PF00664">
    <property type="entry name" value="ABC_membrane"/>
    <property type="match status" value="1"/>
</dbReference>
<evidence type="ECO:0000256" key="8">
    <source>
        <dbReference type="SAM" id="Phobius"/>
    </source>
</evidence>
<dbReference type="PROSITE" id="PS50893">
    <property type="entry name" value="ABC_TRANSPORTER_2"/>
    <property type="match status" value="1"/>
</dbReference>
<dbReference type="SMART" id="SM00382">
    <property type="entry name" value="AAA"/>
    <property type="match status" value="1"/>
</dbReference>
<dbReference type="OrthoDB" id="9806127at2"/>
<keyword evidence="12" id="KW-0378">Hydrolase</keyword>
<feature type="transmembrane region" description="Helical" evidence="8">
    <location>
        <begin position="135"/>
        <end position="164"/>
    </location>
</feature>
<keyword evidence="3 8" id="KW-0812">Transmembrane</keyword>
<dbReference type="FunFam" id="3.40.50.300:FF:000287">
    <property type="entry name" value="Multidrug ABC transporter ATP-binding protein"/>
    <property type="match status" value="1"/>
</dbReference>
<dbReference type="Proteomes" id="UP000255169">
    <property type="component" value="Unassembled WGS sequence"/>
</dbReference>
<dbReference type="EMBL" id="LN681231">
    <property type="protein sequence ID" value="CEK27817.1"/>
    <property type="molecule type" value="Genomic_DNA"/>
</dbReference>
<keyword evidence="6 8" id="KW-1133">Transmembrane helix</keyword>
<feature type="domain" description="ABC transmembrane type-1" evidence="10">
    <location>
        <begin position="17"/>
        <end position="299"/>
    </location>
</feature>
<dbReference type="SUPFAM" id="SSF52540">
    <property type="entry name" value="P-loop containing nucleoside triphosphate hydrolases"/>
    <property type="match status" value="1"/>
</dbReference>
<keyword evidence="5 12" id="KW-0067">ATP-binding</keyword>
<dbReference type="GO" id="GO:0015421">
    <property type="term" value="F:ABC-type oligopeptide transporter activity"/>
    <property type="evidence" value="ECO:0007669"/>
    <property type="project" value="TreeGrafter"/>
</dbReference>